<dbReference type="GO" id="GO:1904047">
    <property type="term" value="F:S-adenosyl-L-methionine binding"/>
    <property type="evidence" value="ECO:0007669"/>
    <property type="project" value="TreeGrafter"/>
</dbReference>
<dbReference type="EMBL" id="AMFJ01000385">
    <property type="protein sequence ID" value="EKE27993.1"/>
    <property type="molecule type" value="Genomic_DNA"/>
</dbReference>
<dbReference type="GO" id="GO:0051539">
    <property type="term" value="F:4 iron, 4 sulfur cluster binding"/>
    <property type="evidence" value="ECO:0007669"/>
    <property type="project" value="TreeGrafter"/>
</dbReference>
<evidence type="ECO:0008006" key="2">
    <source>
        <dbReference type="Google" id="ProtNLM"/>
    </source>
</evidence>
<name>K2FYH4_9BACT</name>
<comment type="caution">
    <text evidence="1">The sequence shown here is derived from an EMBL/GenBank/DDBJ whole genome shotgun (WGS) entry which is preliminary data.</text>
</comment>
<organism evidence="1">
    <name type="scientific">uncultured bacterium</name>
    <name type="common">gcode 4</name>
    <dbReference type="NCBI Taxonomy" id="1234023"/>
    <lineage>
        <taxon>Bacteria</taxon>
        <taxon>environmental samples</taxon>
    </lineage>
</organism>
<reference evidence="1" key="1">
    <citation type="journal article" date="2012" name="Science">
        <title>Fermentation, hydrogen, and sulfur metabolism in multiple uncultivated bacterial phyla.</title>
        <authorList>
            <person name="Wrighton K.C."/>
            <person name="Thomas B.C."/>
            <person name="Sharon I."/>
            <person name="Miller C.S."/>
            <person name="Castelle C.J."/>
            <person name="VerBerkmoes N.C."/>
            <person name="Wilkins M.J."/>
            <person name="Hettich R.L."/>
            <person name="Lipton M.S."/>
            <person name="Williams K.H."/>
            <person name="Long P.E."/>
            <person name="Banfield J.F."/>
        </authorList>
    </citation>
    <scope>NUCLEOTIDE SEQUENCE [LARGE SCALE GENOMIC DNA]</scope>
</reference>
<proteinExistence type="predicted"/>
<protein>
    <recommendedName>
        <fullName evidence="2">Spore photoproduct lyase</fullName>
    </recommendedName>
</protein>
<dbReference type="Gene3D" id="3.40.50.12110">
    <property type="match status" value="1"/>
</dbReference>
<dbReference type="PANTHER" id="PTHR37822">
    <property type="entry name" value="SPORE PHOTOPRODUCT LYASE-RELATED"/>
    <property type="match status" value="1"/>
</dbReference>
<dbReference type="InterPro" id="IPR049539">
    <property type="entry name" value="SPL"/>
</dbReference>
<dbReference type="Gene3D" id="3.80.30.30">
    <property type="match status" value="1"/>
</dbReference>
<evidence type="ECO:0000313" key="1">
    <source>
        <dbReference type="EMBL" id="EKE27993.1"/>
    </source>
</evidence>
<dbReference type="GO" id="GO:0003913">
    <property type="term" value="F:DNA photolyase activity"/>
    <property type="evidence" value="ECO:0007669"/>
    <property type="project" value="TreeGrafter"/>
</dbReference>
<accession>K2FYH4</accession>
<dbReference type="PANTHER" id="PTHR37822:SF2">
    <property type="entry name" value="SPORE PHOTOPRODUCT LYASE"/>
    <property type="match status" value="1"/>
</dbReference>
<gene>
    <name evidence="1" type="ORF">ACD_3C00111G0010</name>
</gene>
<dbReference type="AlphaFoldDB" id="K2FYH4"/>
<dbReference type="GO" id="GO:0042601">
    <property type="term" value="C:endospore-forming forespore"/>
    <property type="evidence" value="ECO:0007669"/>
    <property type="project" value="TreeGrafter"/>
</dbReference>
<sequence length="326" mass="38944">MIIYIEKEALKYNLTSEISNKFPDATILQISNYKNIFDKNISFKTEKNLILAKLKWDWISETPIWYAPVKKAFFFKTSLNCPFNCSYCYLKWAFKNAFQVIFVNYEDVAANIENTISQLRNSWYKDKIIFYASDYSDSLATENLTWFHKFFIPFFEKHENVEMETRTKSSNIHPLLLLWFAPKNTEVAFSLNPKLIIENHEIGSSDLDSRISSINKLMSSWFKVWLRFLPLLPINDYKRVYDEFLDYVLEKIDLKKINSVSVWSLLYTKDDYLKILKKEKDSDYLYRLTAFDDSFIRAPVAFRNEIYALFKEKLEHFNICLDNYEN</sequence>
<dbReference type="Pfam" id="PF20903">
    <property type="entry name" value="SPL"/>
    <property type="match status" value="1"/>
</dbReference>